<evidence type="ECO:0000259" key="4">
    <source>
        <dbReference type="PROSITE" id="PS50932"/>
    </source>
</evidence>
<dbReference type="OrthoDB" id="183213at2"/>
<dbReference type="PANTHER" id="PTHR30146">
    <property type="entry name" value="LACI-RELATED TRANSCRIPTIONAL REPRESSOR"/>
    <property type="match status" value="1"/>
</dbReference>
<dbReference type="SMART" id="SM00354">
    <property type="entry name" value="HTH_LACI"/>
    <property type="match status" value="1"/>
</dbReference>
<accession>A0A4Q1C5Q3</accession>
<dbReference type="GO" id="GO:0000976">
    <property type="term" value="F:transcription cis-regulatory region binding"/>
    <property type="evidence" value="ECO:0007669"/>
    <property type="project" value="TreeGrafter"/>
</dbReference>
<dbReference type="Pfam" id="PF13377">
    <property type="entry name" value="Peripla_BP_3"/>
    <property type="match status" value="1"/>
</dbReference>
<dbReference type="PANTHER" id="PTHR30146:SF109">
    <property type="entry name" value="HTH-TYPE TRANSCRIPTIONAL REGULATOR GALS"/>
    <property type="match status" value="1"/>
</dbReference>
<keyword evidence="1" id="KW-0805">Transcription regulation</keyword>
<dbReference type="Pfam" id="PF00356">
    <property type="entry name" value="LacI"/>
    <property type="match status" value="1"/>
</dbReference>
<dbReference type="Gene3D" id="3.40.50.2300">
    <property type="match status" value="2"/>
</dbReference>
<feature type="domain" description="HTH lacI-type" evidence="4">
    <location>
        <begin position="59"/>
        <end position="113"/>
    </location>
</feature>
<proteinExistence type="predicted"/>
<dbReference type="AlphaFoldDB" id="A0A4Q1C5Q3"/>
<dbReference type="PROSITE" id="PS50932">
    <property type="entry name" value="HTH_LACI_2"/>
    <property type="match status" value="1"/>
</dbReference>
<dbReference type="SUPFAM" id="SSF53822">
    <property type="entry name" value="Periplasmic binding protein-like I"/>
    <property type="match status" value="1"/>
</dbReference>
<dbReference type="CDD" id="cd01392">
    <property type="entry name" value="HTH_LacI"/>
    <property type="match status" value="1"/>
</dbReference>
<name>A0A4Q1C5Q3_9BACT</name>
<dbReference type="Proteomes" id="UP000290218">
    <property type="component" value="Unassembled WGS sequence"/>
</dbReference>
<dbReference type="GO" id="GO:0003700">
    <property type="term" value="F:DNA-binding transcription factor activity"/>
    <property type="evidence" value="ECO:0007669"/>
    <property type="project" value="TreeGrafter"/>
</dbReference>
<evidence type="ECO:0000313" key="5">
    <source>
        <dbReference type="EMBL" id="RXK53784.1"/>
    </source>
</evidence>
<protein>
    <submittedName>
        <fullName evidence="5">LacI family transcriptional regulator</fullName>
    </submittedName>
</protein>
<evidence type="ECO:0000256" key="3">
    <source>
        <dbReference type="ARBA" id="ARBA00023163"/>
    </source>
</evidence>
<dbReference type="SUPFAM" id="SSF47413">
    <property type="entry name" value="lambda repressor-like DNA-binding domains"/>
    <property type="match status" value="1"/>
</dbReference>
<gene>
    <name evidence="5" type="ORF">ESB00_19050</name>
</gene>
<keyword evidence="6" id="KW-1185">Reference proteome</keyword>
<dbReference type="EMBL" id="SDHX01000002">
    <property type="protein sequence ID" value="RXK53784.1"/>
    <property type="molecule type" value="Genomic_DNA"/>
</dbReference>
<dbReference type="InterPro" id="IPR000843">
    <property type="entry name" value="HTH_LacI"/>
</dbReference>
<keyword evidence="3" id="KW-0804">Transcription</keyword>
<keyword evidence="2" id="KW-0238">DNA-binding</keyword>
<evidence type="ECO:0000256" key="2">
    <source>
        <dbReference type="ARBA" id="ARBA00023125"/>
    </source>
</evidence>
<organism evidence="5 6">
    <name type="scientific">Oleiharenicola lentus</name>
    <dbReference type="NCBI Taxonomy" id="2508720"/>
    <lineage>
        <taxon>Bacteria</taxon>
        <taxon>Pseudomonadati</taxon>
        <taxon>Verrucomicrobiota</taxon>
        <taxon>Opitutia</taxon>
        <taxon>Opitutales</taxon>
        <taxon>Opitutaceae</taxon>
        <taxon>Oleiharenicola</taxon>
    </lineage>
</organism>
<evidence type="ECO:0000256" key="1">
    <source>
        <dbReference type="ARBA" id="ARBA00023015"/>
    </source>
</evidence>
<evidence type="ECO:0000313" key="6">
    <source>
        <dbReference type="Proteomes" id="UP000290218"/>
    </source>
</evidence>
<reference evidence="5 6" key="1">
    <citation type="submission" date="2019-01" db="EMBL/GenBank/DDBJ databases">
        <title>Lacunisphaera sp. strain TWA-58.</title>
        <authorList>
            <person name="Chen W.-M."/>
        </authorList>
    </citation>
    <scope>NUCLEOTIDE SEQUENCE [LARGE SCALE GENOMIC DNA]</scope>
    <source>
        <strain evidence="5 6">TWA-58</strain>
    </source>
</reference>
<dbReference type="InterPro" id="IPR028082">
    <property type="entry name" value="Peripla_BP_I"/>
</dbReference>
<dbReference type="Gene3D" id="1.10.260.40">
    <property type="entry name" value="lambda repressor-like DNA-binding domains"/>
    <property type="match status" value="1"/>
</dbReference>
<comment type="caution">
    <text evidence="5">The sequence shown here is derived from an EMBL/GenBank/DDBJ whole genome shotgun (WGS) entry which is preliminary data.</text>
</comment>
<dbReference type="InterPro" id="IPR046335">
    <property type="entry name" value="LacI/GalR-like_sensor"/>
</dbReference>
<dbReference type="InterPro" id="IPR010982">
    <property type="entry name" value="Lambda_DNA-bd_dom_sf"/>
</dbReference>
<sequence length="397" mass="43986">MEQADESGSSHEWVRGVVLGKGHPVRAPDAGKLALGAIFPSRRRRVRFLTVKNRMPKPPTIRSLALQLGLSVATVSEALRNSPRVQEKTRLRVQRAADQAGYRPNPLLGATLSALRRSRHQGFSGVLALVDVSPDGGTDLMLFHREVARGAEKRAQELGFRTELFWVGPKAPALSVARLNGVLRARGIHGVIFLPFDRRQDFVNFDLSQTAAVGMDHRLLNPSLHTIQPDHYLSMRRALEILTQRGYRRIGLCLEARKDERVDHKWSSGFISFYRVSGHKLEVPPLIAPKLEPKVFSAWFKKHEPDLIIGHEQGVVDWLAAQKLRVPEDVGFFRINVTERSKPCAGLDLLPQQLGATAVETVVGMLHRREQGSPPCPTSISIDAVFADGPTLKPAAG</sequence>